<dbReference type="InterPro" id="IPR038282">
    <property type="entry name" value="DUF2267_sf"/>
</dbReference>
<dbReference type="KEGG" id="ngl:RG1141_CH18950"/>
<dbReference type="Proteomes" id="UP000028186">
    <property type="component" value="Chromosome I"/>
</dbReference>
<gene>
    <name evidence="1" type="ORF">RG1141_CH18950</name>
</gene>
<evidence type="ECO:0000313" key="2">
    <source>
        <dbReference type="Proteomes" id="UP000028186"/>
    </source>
</evidence>
<dbReference type="Pfam" id="PF10025">
    <property type="entry name" value="DUF2267"/>
    <property type="match status" value="1"/>
</dbReference>
<dbReference type="PATRIC" id="fig|1028801.3.peg.1921"/>
<sequence>MSASGIAVFDKTLQTTHIWLDDLMADQGLDRQLAWHVLGAVLHTLRDRLPIELAAHLSAQLPLLVRGAYYDRYDPSRQPSHSRTLDEFLEQVKEDLSSTRPVDAKEAVRSVFRVLSHYIDPGEVRKVRQGLPAEVQELWPDPLKPH</sequence>
<organism evidence="1 2">
    <name type="scientific">Neorhizobium galegae bv. officinalis bv. officinalis str. HAMBI 1141</name>
    <dbReference type="NCBI Taxonomy" id="1028801"/>
    <lineage>
        <taxon>Bacteria</taxon>
        <taxon>Pseudomonadati</taxon>
        <taxon>Pseudomonadota</taxon>
        <taxon>Alphaproteobacteria</taxon>
        <taxon>Hyphomicrobiales</taxon>
        <taxon>Rhizobiaceae</taxon>
        <taxon>Rhizobium/Agrobacterium group</taxon>
        <taxon>Neorhizobium</taxon>
    </lineage>
</organism>
<evidence type="ECO:0008006" key="3">
    <source>
        <dbReference type="Google" id="ProtNLM"/>
    </source>
</evidence>
<dbReference type="EMBL" id="HG938355">
    <property type="protein sequence ID" value="CDN54235.1"/>
    <property type="molecule type" value="Genomic_DNA"/>
</dbReference>
<protein>
    <recommendedName>
        <fullName evidence="3">DUF2267 domain-containing protein</fullName>
    </recommendedName>
</protein>
<proteinExistence type="predicted"/>
<name>A0A068TA39_NEOGA</name>
<evidence type="ECO:0000313" key="1">
    <source>
        <dbReference type="EMBL" id="CDN54235.1"/>
    </source>
</evidence>
<reference evidence="2" key="1">
    <citation type="journal article" date="2014" name="BMC Genomics">
        <title>Genome sequencing of two Neorhizobium galegae strains reveals a noeT gene responsible for the unusual acetylation of the nodulation factors.</title>
        <authorList>
            <person name="Osterman J."/>
            <person name="Marsh J."/>
            <person name="Laine P.K."/>
            <person name="Zeng Z."/>
            <person name="Alatalo E."/>
            <person name="Sullivan J.T."/>
            <person name="Young J.P."/>
            <person name="Thomas-Oates J."/>
            <person name="Paulin L."/>
            <person name="Lindstrom K."/>
        </authorList>
    </citation>
    <scope>NUCLEOTIDE SEQUENCE [LARGE SCALE GENOMIC DNA]</scope>
    <source>
        <strain evidence="2">HAMBI 1141</strain>
    </source>
</reference>
<dbReference type="HOGENOM" id="CLU_112438_0_0_5"/>
<dbReference type="RefSeq" id="WP_038543191.1">
    <property type="nucleotide sequence ID" value="NZ_HG938355.1"/>
</dbReference>
<dbReference type="eggNOG" id="COG5502">
    <property type="taxonomic scope" value="Bacteria"/>
</dbReference>
<dbReference type="Gene3D" id="1.10.490.110">
    <property type="entry name" value="Uncharacterized conserved protein DUF2267"/>
    <property type="match status" value="1"/>
</dbReference>
<dbReference type="InterPro" id="IPR018727">
    <property type="entry name" value="DUF2267"/>
</dbReference>
<accession>A0A068TA39</accession>
<dbReference type="AlphaFoldDB" id="A0A068TA39"/>